<dbReference type="PANTHER" id="PTHR33206:SF1">
    <property type="entry name" value="DNA-DIRECTED DNA POLYMERASE"/>
    <property type="match status" value="1"/>
</dbReference>
<dbReference type="InterPro" id="IPR043502">
    <property type="entry name" value="DNA/RNA_pol_sf"/>
</dbReference>
<dbReference type="SUPFAM" id="SSF56672">
    <property type="entry name" value="DNA/RNA polymerases"/>
    <property type="match status" value="1"/>
</dbReference>
<organism evidence="1 2">
    <name type="scientific">Tegillarca granosa</name>
    <name type="common">Malaysian cockle</name>
    <name type="synonym">Anadara granosa</name>
    <dbReference type="NCBI Taxonomy" id="220873"/>
    <lineage>
        <taxon>Eukaryota</taxon>
        <taxon>Metazoa</taxon>
        <taxon>Spiralia</taxon>
        <taxon>Lophotrochozoa</taxon>
        <taxon>Mollusca</taxon>
        <taxon>Bivalvia</taxon>
        <taxon>Autobranchia</taxon>
        <taxon>Pteriomorphia</taxon>
        <taxon>Arcoida</taxon>
        <taxon>Arcoidea</taxon>
        <taxon>Arcidae</taxon>
        <taxon>Tegillarca</taxon>
    </lineage>
</organism>
<protein>
    <submittedName>
        <fullName evidence="1">Uncharacterized protein</fullName>
    </submittedName>
</protein>
<dbReference type="EMBL" id="JARBDR010000441">
    <property type="protein sequence ID" value="KAJ8311948.1"/>
    <property type="molecule type" value="Genomic_DNA"/>
</dbReference>
<comment type="caution">
    <text evidence="1">The sequence shown here is derived from an EMBL/GenBank/DDBJ whole genome shotgun (WGS) entry which is preliminary data.</text>
</comment>
<dbReference type="PANTHER" id="PTHR33206">
    <property type="entry name" value="PROTEIN CBG10425"/>
    <property type="match status" value="1"/>
</dbReference>
<accession>A0ABQ9F3H8</accession>
<evidence type="ECO:0000313" key="2">
    <source>
        <dbReference type="Proteomes" id="UP001217089"/>
    </source>
</evidence>
<name>A0ABQ9F3H8_TEGGR</name>
<proteinExistence type="predicted"/>
<evidence type="ECO:0000313" key="1">
    <source>
        <dbReference type="EMBL" id="KAJ8311948.1"/>
    </source>
</evidence>
<dbReference type="Proteomes" id="UP001217089">
    <property type="component" value="Unassembled WGS sequence"/>
</dbReference>
<reference evidence="1 2" key="1">
    <citation type="submission" date="2022-12" db="EMBL/GenBank/DDBJ databases">
        <title>Chromosome-level genome of Tegillarca granosa.</title>
        <authorList>
            <person name="Kim J."/>
        </authorList>
    </citation>
    <scope>NUCLEOTIDE SEQUENCE [LARGE SCALE GENOMIC DNA]</scope>
    <source>
        <strain evidence="1">Teg-2019</strain>
        <tissue evidence="1">Adductor muscle</tissue>
    </source>
</reference>
<keyword evidence="2" id="KW-1185">Reference proteome</keyword>
<gene>
    <name evidence="1" type="ORF">KUTeg_010501</name>
</gene>
<sequence length="329" mass="38533">MNYGYERRIGPYLINGFDTENQTLYEFYYFHGHDCERTQNVTNQKWLASREKRYKDTINKLDFLKSQKYQLKHGLSFNRKYPKTVSQAQIIDAIVDETLFGCEEIDIEVPLSWDEVQYEPETNLPPYRCFEEMSLIFCTTKVPFDCIGEHMQNHAKEHGLSQKPRKLLVGKPNTFLATPLVKWYIEHGLKVTVVHRVVEFAKLACFTDFGKQVTTARRQGDVDLSLEILATINKLIGNSAFGGTIINLEQYLNIRYCKGRKQACMTVNNPRFRQLCNLSDDVYETEFSKSNITVNLPIQLGYMILNYAKLSFLKFYYDCLLKYVDRRNF</sequence>